<dbReference type="SUPFAM" id="SSF48452">
    <property type="entry name" value="TPR-like"/>
    <property type="match status" value="2"/>
</dbReference>
<proteinExistence type="predicted"/>
<dbReference type="Pfam" id="PF13424">
    <property type="entry name" value="TPR_12"/>
    <property type="match status" value="1"/>
</dbReference>
<dbReference type="RefSeq" id="WP_285663255.1">
    <property type="nucleotide sequence ID" value="NZ_BSTX01000002.1"/>
</dbReference>
<dbReference type="InterPro" id="IPR011990">
    <property type="entry name" value="TPR-like_helical_dom_sf"/>
</dbReference>
<dbReference type="InterPro" id="IPR010982">
    <property type="entry name" value="Lambda_DNA-bd_dom_sf"/>
</dbReference>
<dbReference type="SMART" id="SM00028">
    <property type="entry name" value="TPR"/>
    <property type="match status" value="4"/>
</dbReference>
<dbReference type="SUPFAM" id="SSF52540">
    <property type="entry name" value="P-loop containing nucleoside triphosphate hydrolases"/>
    <property type="match status" value="1"/>
</dbReference>
<dbReference type="Gene3D" id="3.40.50.300">
    <property type="entry name" value="P-loop containing nucleotide triphosphate hydrolases"/>
    <property type="match status" value="1"/>
</dbReference>
<dbReference type="EMBL" id="BSTX01000002">
    <property type="protein sequence ID" value="GLZ78081.1"/>
    <property type="molecule type" value="Genomic_DNA"/>
</dbReference>
<dbReference type="AlphaFoldDB" id="A0A9W6W9Z9"/>
<dbReference type="GO" id="GO:0043531">
    <property type="term" value="F:ADP binding"/>
    <property type="evidence" value="ECO:0007669"/>
    <property type="project" value="InterPro"/>
</dbReference>
<evidence type="ECO:0000313" key="2">
    <source>
        <dbReference type="EMBL" id="GLZ78081.1"/>
    </source>
</evidence>
<dbReference type="Proteomes" id="UP001165079">
    <property type="component" value="Unassembled WGS sequence"/>
</dbReference>
<reference evidence="2" key="1">
    <citation type="submission" date="2023-03" db="EMBL/GenBank/DDBJ databases">
        <title>Actinorhabdospora filicis NBRC 111898.</title>
        <authorList>
            <person name="Ichikawa N."/>
            <person name="Sato H."/>
            <person name="Tonouchi N."/>
        </authorList>
    </citation>
    <scope>NUCLEOTIDE SEQUENCE</scope>
    <source>
        <strain evidence="2">NBRC 111898</strain>
    </source>
</reference>
<dbReference type="PANTHER" id="PTHR47691">
    <property type="entry name" value="REGULATOR-RELATED"/>
    <property type="match status" value="1"/>
</dbReference>
<comment type="caution">
    <text evidence="2">The sequence shown here is derived from an EMBL/GenBank/DDBJ whole genome shotgun (WGS) entry which is preliminary data.</text>
</comment>
<accession>A0A9W6W9Z9</accession>
<dbReference type="InterPro" id="IPR019734">
    <property type="entry name" value="TPR_rpt"/>
</dbReference>
<dbReference type="Gene3D" id="1.25.40.10">
    <property type="entry name" value="Tetratricopeptide repeat domain"/>
    <property type="match status" value="2"/>
</dbReference>
<feature type="domain" description="HTH cro/C1-type" evidence="1">
    <location>
        <begin position="25"/>
        <end position="79"/>
    </location>
</feature>
<organism evidence="2 3">
    <name type="scientific">Actinorhabdospora filicis</name>
    <dbReference type="NCBI Taxonomy" id="1785913"/>
    <lineage>
        <taxon>Bacteria</taxon>
        <taxon>Bacillati</taxon>
        <taxon>Actinomycetota</taxon>
        <taxon>Actinomycetes</taxon>
        <taxon>Micromonosporales</taxon>
        <taxon>Micromonosporaceae</taxon>
        <taxon>Actinorhabdospora</taxon>
    </lineage>
</organism>
<sequence length="783" mass="83067">MTDGVDGPISADSESAAWRLLGETMREWRVRAGLSLQGLHAHLHYSKQTLSDYENAKVRPSAAVLAECERLFAAPPGLLTGLRDRANALRAARVQGVGTVATLPPPMSDFTDREPERARLRALAASALTAADPVIALLHGPPAVGKSSLAVELGHRLSGYRLVLRAELSQNGRPLAAERVAHRLLATLGVLDADIPEEPARRSALLRTLLAHRGPAILILDDAGDAAQVQPLLPHKGPALVLVTSRRRLAGVAVSEAVRLDPFDRDASGILLRRLIGERRCEAEPEAAERVIDSCGGIPMALRGAAFRCGEFHPDWPLSHLADLLGDADTRLHSLDSGDLGLLAGHDIAYEALSPAARLLLRRWNLAPGPGVTASIAAMLTGGPDAARALAELAAASLITPTATVGMYQAHDIVADYAAHRLRLEETAQERREAGDAYRDRLLDTATRHGRLLALGAAADAHQAAARSWLDVHFDHVLALVTTTPVEPGTARDLLDAVNWYLDLRCRWHEAGTLATALTAVAERADDDRLRMACHGTLGLAAGETQQLQRAAEHHRVAHRLAMSRGAVADAVESLGYLGNNLRDLGDFTAAAEHHTTALDLARGHRDPTTIAAALNRLGATLTCTGDHDAALAALHEAREVWHAIGATRPLAMAHYRLSVVHAATGRAGEAVEHARRAARLFAEHDDAWGTAAAAQALGVAISALGHHDEAADHLATAAGIFGELGDRVRQAQTLRALTGVHTLAGRGEEAAAVAAQAREVLLRLEETPLIAAELAGEPPPLV</sequence>
<name>A0A9W6W9Z9_9ACTN</name>
<evidence type="ECO:0000259" key="1">
    <source>
        <dbReference type="PROSITE" id="PS50943"/>
    </source>
</evidence>
<evidence type="ECO:0000313" key="3">
    <source>
        <dbReference type="Proteomes" id="UP001165079"/>
    </source>
</evidence>
<dbReference type="SUPFAM" id="SSF47413">
    <property type="entry name" value="lambda repressor-like DNA-binding domains"/>
    <property type="match status" value="1"/>
</dbReference>
<dbReference type="Gene3D" id="1.10.260.40">
    <property type="entry name" value="lambda repressor-like DNA-binding domains"/>
    <property type="match status" value="1"/>
</dbReference>
<dbReference type="SMART" id="SM00530">
    <property type="entry name" value="HTH_XRE"/>
    <property type="match status" value="1"/>
</dbReference>
<dbReference type="Pfam" id="PF13560">
    <property type="entry name" value="HTH_31"/>
    <property type="match status" value="1"/>
</dbReference>
<dbReference type="PANTHER" id="PTHR47691:SF3">
    <property type="entry name" value="HTH-TYPE TRANSCRIPTIONAL REGULATOR RV0890C-RELATED"/>
    <property type="match status" value="1"/>
</dbReference>
<gene>
    <name evidence="2" type="ORF">Afil01_28880</name>
</gene>
<dbReference type="CDD" id="cd00093">
    <property type="entry name" value="HTH_XRE"/>
    <property type="match status" value="1"/>
</dbReference>
<dbReference type="InterPro" id="IPR001387">
    <property type="entry name" value="Cro/C1-type_HTH"/>
</dbReference>
<dbReference type="PROSITE" id="PS50943">
    <property type="entry name" value="HTH_CROC1"/>
    <property type="match status" value="1"/>
</dbReference>
<dbReference type="InterPro" id="IPR027417">
    <property type="entry name" value="P-loop_NTPase"/>
</dbReference>
<protein>
    <recommendedName>
        <fullName evidence="1">HTH cro/C1-type domain-containing protein</fullName>
    </recommendedName>
</protein>
<keyword evidence="3" id="KW-1185">Reference proteome</keyword>
<dbReference type="GO" id="GO:0003677">
    <property type="term" value="F:DNA binding"/>
    <property type="evidence" value="ECO:0007669"/>
    <property type="project" value="InterPro"/>
</dbReference>